<keyword evidence="2" id="KW-0175">Coiled coil</keyword>
<keyword evidence="4" id="KW-1185">Reference proteome</keyword>
<dbReference type="PROSITE" id="PS50082">
    <property type="entry name" value="WD_REPEATS_2"/>
    <property type="match status" value="1"/>
</dbReference>
<evidence type="ECO:0000256" key="2">
    <source>
        <dbReference type="SAM" id="Coils"/>
    </source>
</evidence>
<comment type="caution">
    <text evidence="3">The sequence shown here is derived from an EMBL/GenBank/DDBJ whole genome shotgun (WGS) entry which is preliminary data.</text>
</comment>
<feature type="coiled-coil region" evidence="2">
    <location>
        <begin position="24"/>
        <end position="51"/>
    </location>
</feature>
<accession>A0ABP1SA70</accession>
<gene>
    <name evidence="3" type="ORF">ODALV1_LOCUS31557</name>
</gene>
<dbReference type="PANTHER" id="PTHR45532:SF1">
    <property type="entry name" value="WD REPEAT-CONTAINING PROTEIN 97"/>
    <property type="match status" value="1"/>
</dbReference>
<dbReference type="InterPro" id="IPR036322">
    <property type="entry name" value="WD40_repeat_dom_sf"/>
</dbReference>
<dbReference type="PANTHER" id="PTHR45532">
    <property type="entry name" value="WD REPEAT-CONTAINING PROTEIN 97"/>
    <property type="match status" value="1"/>
</dbReference>
<name>A0ABP1SA70_9HEXA</name>
<dbReference type="EMBL" id="CAXLJM020000177">
    <property type="protein sequence ID" value="CAL8148869.1"/>
    <property type="molecule type" value="Genomic_DNA"/>
</dbReference>
<feature type="repeat" description="WD" evidence="1">
    <location>
        <begin position="281"/>
        <end position="322"/>
    </location>
</feature>
<dbReference type="SUPFAM" id="SSF50978">
    <property type="entry name" value="WD40 repeat-like"/>
    <property type="match status" value="1"/>
</dbReference>
<proteinExistence type="predicted"/>
<evidence type="ECO:0000313" key="3">
    <source>
        <dbReference type="EMBL" id="CAL8148869.1"/>
    </source>
</evidence>
<evidence type="ECO:0000313" key="4">
    <source>
        <dbReference type="Proteomes" id="UP001642540"/>
    </source>
</evidence>
<keyword evidence="1" id="KW-0853">WD repeat</keyword>
<organism evidence="3 4">
    <name type="scientific">Orchesella dallaii</name>
    <dbReference type="NCBI Taxonomy" id="48710"/>
    <lineage>
        <taxon>Eukaryota</taxon>
        <taxon>Metazoa</taxon>
        <taxon>Ecdysozoa</taxon>
        <taxon>Arthropoda</taxon>
        <taxon>Hexapoda</taxon>
        <taxon>Collembola</taxon>
        <taxon>Entomobryomorpha</taxon>
        <taxon>Entomobryoidea</taxon>
        <taxon>Orchesellidae</taxon>
        <taxon>Orchesellinae</taxon>
        <taxon>Orchesella</taxon>
    </lineage>
</organism>
<dbReference type="InterPro" id="IPR001680">
    <property type="entry name" value="WD40_rpt"/>
</dbReference>
<reference evidence="3 4" key="1">
    <citation type="submission" date="2024-08" db="EMBL/GenBank/DDBJ databases">
        <authorList>
            <person name="Cucini C."/>
            <person name="Frati F."/>
        </authorList>
    </citation>
    <scope>NUCLEOTIDE SEQUENCE [LARGE SCALE GENOMIC DNA]</scope>
</reference>
<sequence>MADKKVVAPTQKTKKGLDVNIRFFDSFIRTMDALKKSLDALKERNHELDALVNNGVGYVEDKKLTHGISIGATNTGVYGGSDIVYNANTGEYLVLTKMGEIIRYDWAGKKLGSVVPTKKFIKFIYIPQTGNFICYNPGKSVFFILKEEFHLAMDAVCISPIDKIVYSGRRTDENSFEFFIVNKDTLNECLKIADIEAEEAVIEHICFDEPMDDKKQWIYMAFKQHCTIIDSTGRSHGTKRNLHRLPITAMVVVGPSEFIVTGDSVGLIKMWGFRWAFITEIRPHTQICTHLLEHPNGRAVLSFSTDQSIFAWSLDSKQKLETMKAPEIVEKITVNKAGKSFMTLGPRKLVLWKMDVLFSPLASMSSPVTKLDMTWNPDYAYRTIAVSQDNAVRFLNPITGKMITTALVNPAKPPLTDFAYIPQYATLYVVNNTPDDINALEIQLFDCTTNPCRVREVWQESKWNVGVTAIALFDYIPSMLIPEKVLAFTSSEL</sequence>
<evidence type="ECO:0000256" key="1">
    <source>
        <dbReference type="PROSITE-ProRule" id="PRU00221"/>
    </source>
</evidence>
<dbReference type="InterPro" id="IPR015943">
    <property type="entry name" value="WD40/YVTN_repeat-like_dom_sf"/>
</dbReference>
<protein>
    <submittedName>
        <fullName evidence="3">Uncharacterized protein</fullName>
    </submittedName>
</protein>
<dbReference type="Gene3D" id="2.130.10.10">
    <property type="entry name" value="YVTN repeat-like/Quinoprotein amine dehydrogenase"/>
    <property type="match status" value="1"/>
</dbReference>
<dbReference type="Proteomes" id="UP001642540">
    <property type="component" value="Unassembled WGS sequence"/>
</dbReference>